<evidence type="ECO:0000313" key="2">
    <source>
        <dbReference type="Proteomes" id="UP001430700"/>
    </source>
</evidence>
<reference evidence="1" key="1">
    <citation type="submission" date="2021-11" db="EMBL/GenBank/DDBJ databases">
        <title>Description of novel Flavobacterium species.</title>
        <authorList>
            <person name="Saticioglu I.B."/>
            <person name="Ay H."/>
            <person name="Altun S."/>
            <person name="Duman M."/>
        </authorList>
    </citation>
    <scope>NUCLEOTIDE SEQUENCE</scope>
    <source>
        <strain evidence="1">F-126</strain>
    </source>
</reference>
<comment type="caution">
    <text evidence="1">The sequence shown here is derived from an EMBL/GenBank/DDBJ whole genome shotgun (WGS) entry which is preliminary data.</text>
</comment>
<evidence type="ECO:0000313" key="1">
    <source>
        <dbReference type="EMBL" id="MCC9020219.1"/>
    </source>
</evidence>
<keyword evidence="2" id="KW-1185">Reference proteome</keyword>
<protein>
    <submittedName>
        <fullName evidence="1">Uncharacterized protein</fullName>
    </submittedName>
</protein>
<accession>A0ABS8M5X8</accession>
<gene>
    <name evidence="1" type="ORF">LNQ34_20835</name>
</gene>
<name>A0ABS8M5X8_9FLAO</name>
<dbReference type="RefSeq" id="WP_202704519.1">
    <property type="nucleotide sequence ID" value="NZ_JAJJMN010000002.1"/>
</dbReference>
<organism evidence="1 2">
    <name type="scientific">Flavobacterium lipolyticum</name>
    <dbReference type="NCBI Taxonomy" id="2893754"/>
    <lineage>
        <taxon>Bacteria</taxon>
        <taxon>Pseudomonadati</taxon>
        <taxon>Bacteroidota</taxon>
        <taxon>Flavobacteriia</taxon>
        <taxon>Flavobacteriales</taxon>
        <taxon>Flavobacteriaceae</taxon>
        <taxon>Flavobacterium</taxon>
    </lineage>
</organism>
<dbReference type="Proteomes" id="UP001430700">
    <property type="component" value="Unassembled WGS sequence"/>
</dbReference>
<sequence length="107" mass="12387">MKLIELVKHLKSVKESEKFTSTQLSDIEYDLIDMYMIEKVDLDSDILFFDAEKIPNKLILEVEGVTYENLFPLNMAQDMIEEFVGTNASASDLEIAEFIINYRKKDA</sequence>
<proteinExistence type="predicted"/>
<dbReference type="EMBL" id="JAJJMN010000002">
    <property type="protein sequence ID" value="MCC9020219.1"/>
    <property type="molecule type" value="Genomic_DNA"/>
</dbReference>